<sequence length="104" mass="11593">MVTDSSLSISKGTDGCRAGPQTQQTSVQTLPINLTTSSLLNSQRVISTRTHTWRRINLVSLWSAHALIMFLDEFESLRSSPEFLLKLFCGTETRSSQATSHIHE</sequence>
<evidence type="ECO:0000256" key="1">
    <source>
        <dbReference type="SAM" id="MobiDB-lite"/>
    </source>
</evidence>
<reference evidence="2 3" key="1">
    <citation type="submission" date="2016-05" db="EMBL/GenBank/DDBJ databases">
        <title>Genomic and physiological characterization of Planctopirus sp. isolated from fresh water lake.</title>
        <authorList>
            <person name="Subhash Y."/>
            <person name="Ramana C."/>
        </authorList>
    </citation>
    <scope>NUCLEOTIDE SEQUENCE [LARGE SCALE GENOMIC DNA]</scope>
    <source>
        <strain evidence="2 3">JC280</strain>
    </source>
</reference>
<gene>
    <name evidence="2" type="ORF">A6X21_02695</name>
</gene>
<name>A0A1C3EN04_9PLAN</name>
<protein>
    <submittedName>
        <fullName evidence="2">Uncharacterized protein</fullName>
    </submittedName>
</protein>
<accession>A0A1C3EN04</accession>
<feature type="compositionally biased region" description="Polar residues" evidence="1">
    <location>
        <begin position="1"/>
        <end position="11"/>
    </location>
</feature>
<comment type="caution">
    <text evidence="2">The sequence shown here is derived from an EMBL/GenBank/DDBJ whole genome shotgun (WGS) entry which is preliminary data.</text>
</comment>
<feature type="region of interest" description="Disordered" evidence="1">
    <location>
        <begin position="1"/>
        <end position="27"/>
    </location>
</feature>
<keyword evidence="3" id="KW-1185">Reference proteome</keyword>
<evidence type="ECO:0000313" key="2">
    <source>
        <dbReference type="EMBL" id="ODA34608.1"/>
    </source>
</evidence>
<proteinExistence type="predicted"/>
<dbReference type="STRING" id="1841610.A6X21_02695"/>
<dbReference type="AlphaFoldDB" id="A0A1C3EN04"/>
<dbReference type="Proteomes" id="UP000094828">
    <property type="component" value="Unassembled WGS sequence"/>
</dbReference>
<organism evidence="2 3">
    <name type="scientific">Planctopirus hydrillae</name>
    <dbReference type="NCBI Taxonomy" id="1841610"/>
    <lineage>
        <taxon>Bacteria</taxon>
        <taxon>Pseudomonadati</taxon>
        <taxon>Planctomycetota</taxon>
        <taxon>Planctomycetia</taxon>
        <taxon>Planctomycetales</taxon>
        <taxon>Planctomycetaceae</taxon>
        <taxon>Planctopirus</taxon>
    </lineage>
</organism>
<evidence type="ECO:0000313" key="3">
    <source>
        <dbReference type="Proteomes" id="UP000094828"/>
    </source>
</evidence>
<dbReference type="EMBL" id="LYDR01000039">
    <property type="protein sequence ID" value="ODA34608.1"/>
    <property type="molecule type" value="Genomic_DNA"/>
</dbReference>